<evidence type="ECO:0000259" key="3">
    <source>
        <dbReference type="Pfam" id="PF13538"/>
    </source>
</evidence>
<dbReference type="Proteomes" id="UP000317977">
    <property type="component" value="Unassembled WGS sequence"/>
</dbReference>
<dbReference type="PANTHER" id="PTHR43788:SF6">
    <property type="entry name" value="DNA HELICASE B"/>
    <property type="match status" value="1"/>
</dbReference>
<dbReference type="InterPro" id="IPR050534">
    <property type="entry name" value="Coronavir_polyprotein_1ab"/>
</dbReference>
<protein>
    <submittedName>
        <fullName evidence="4">RecBCD enzyme subunit RecD</fullName>
        <ecNumber evidence="4">3.1.11.5</ecNumber>
    </submittedName>
</protein>
<keyword evidence="1" id="KW-0547">Nucleotide-binding</keyword>
<dbReference type="PANTHER" id="PTHR43788">
    <property type="entry name" value="DNA2/NAM7 HELICASE FAMILY MEMBER"/>
    <property type="match status" value="1"/>
</dbReference>
<dbReference type="AlphaFoldDB" id="A0A5C6ELP2"/>
<keyword evidence="4" id="KW-0378">Hydrolase</keyword>
<organism evidence="4 5">
    <name type="scientific">Rubripirellula reticaptiva</name>
    <dbReference type="NCBI Taxonomy" id="2528013"/>
    <lineage>
        <taxon>Bacteria</taxon>
        <taxon>Pseudomonadati</taxon>
        <taxon>Planctomycetota</taxon>
        <taxon>Planctomycetia</taxon>
        <taxon>Pirellulales</taxon>
        <taxon>Pirellulaceae</taxon>
        <taxon>Rubripirellula</taxon>
    </lineage>
</organism>
<sequence>MTTHLSARLVWHDRGWDGHVCDHPSQNAFCVVQQHIRESLSNPEKLQREVDNAGLPLAELDGWQPPCSRDPLAFSSIGCTITHNDPLDFRRLPSADEEVPPYSFCTSPYRWMREENFPQLCEDERLEIRGPDEAKEAGWVFEPERQRALLKEFWGRLEKNQSLVFFYCNEGNPLGENLSRVLVGVGRISNIAQQIYFGTKKGYEDDYPIWSRCITHDYENQGFRLPYQEYLREGHDPSNIICTIPDGTMLDFSYVGEHVSDDTAVGALERLLQCVQAVRDENKITGDWHRHITWLNDVLSEVWTNRGPFPGAGSVLQFLGVEVGTAFHRQVLMPRIKKGENAWDYLLAILEGKQKCEEAEYAKPMKQAAKRWAAYGQPKRDLLAKLVRFEMTPKQVKRIADEDERAEAGINATPEELTANPYLICEMDEGGPDRDVVSLEVIDRGMRPEGDAALFLPKGESIPQDDPRRVRGCAVTVLKNAAAEGDTLLPLGETLNRIKTQFPERRACLPDRELVVGQSEFYEEALMFRQDAEPPTMALRILAELEQEVGSRLKRRLKRKNAPPPADWSWEALLKKEFSKAGSSKLPPEVEERARAEKAKALQVLYESRFSTLTGRAGTGKTSVLNVFLKGLKELEGQQHVLLLAPTGKARVRMMDRTGRDDAMTIHQLLMHNNWINPKNFALRYQGGEQRSAPTVIIDEASMISMDLLGVLFRALDLNAVKRLILVGDPNQLPPIGPGRPFVDVVSWLKADEETVTKHYPKGFQLSAEERGRCYAHLSERARHEDHNSLALQLADVYLSDEGSPGDDEMLSRVARQDVGGDLEVHFWQDHVQLEVLLHNRMKQLLNLTDGAKCYEPFNTSIGIANGRDEEHEPQKAEHWQILSPVKKHEFGTTEMNRKIQGRFRGGLLNNSRRRKGKLAKPFGEQEIIWTDKVIQIFNNRRWSQPREENGLDYVANGEVGIVTRSFKNKGKADTIGVVFSTQPKVMYYYKRGEVDANLELAYAMTVHKSQGSDFEIVFLVLPQKASTLSKELLYTGLTRFKKKLVLLVERDTDVLERLRSPAESDTMLRNTNLLLTAVRPEDVKKWYAHHLIHRTAKNVLVQSKSEVIVADTLTRLEISYEYEKKLPSKDGNPNDYRLPDFTVSFEGDVFYWEHLGMLSVPSYKEKWDKKLQWYKDNGYVNQLITSEDRLDGSISSPEIERIARKYILMEDE</sequence>
<evidence type="ECO:0000313" key="4">
    <source>
        <dbReference type="EMBL" id="TWU49324.1"/>
    </source>
</evidence>
<dbReference type="GO" id="GO:0005524">
    <property type="term" value="F:ATP binding"/>
    <property type="evidence" value="ECO:0007669"/>
    <property type="project" value="UniProtKB-KW"/>
</dbReference>
<feature type="domain" description="UvrD-like helicase C-terminal" evidence="3">
    <location>
        <begin position="1001"/>
        <end position="1048"/>
    </location>
</feature>
<dbReference type="Pfam" id="PF13245">
    <property type="entry name" value="AAA_19"/>
    <property type="match status" value="1"/>
</dbReference>
<evidence type="ECO:0000256" key="2">
    <source>
        <dbReference type="ARBA" id="ARBA00022840"/>
    </source>
</evidence>
<reference evidence="4 5" key="1">
    <citation type="submission" date="2019-02" db="EMBL/GenBank/DDBJ databases">
        <title>Deep-cultivation of Planctomycetes and their phenomic and genomic characterization uncovers novel biology.</title>
        <authorList>
            <person name="Wiegand S."/>
            <person name="Jogler M."/>
            <person name="Boedeker C."/>
            <person name="Pinto D."/>
            <person name="Vollmers J."/>
            <person name="Rivas-Marin E."/>
            <person name="Kohn T."/>
            <person name="Peeters S.H."/>
            <person name="Heuer A."/>
            <person name="Rast P."/>
            <person name="Oberbeckmann S."/>
            <person name="Bunk B."/>
            <person name="Jeske O."/>
            <person name="Meyerdierks A."/>
            <person name="Storesund J.E."/>
            <person name="Kallscheuer N."/>
            <person name="Luecker S."/>
            <person name="Lage O.M."/>
            <person name="Pohl T."/>
            <person name="Merkel B.J."/>
            <person name="Hornburger P."/>
            <person name="Mueller R.-W."/>
            <person name="Bruemmer F."/>
            <person name="Labrenz M."/>
            <person name="Spormann A.M."/>
            <person name="Op Den Camp H."/>
            <person name="Overmann J."/>
            <person name="Amann R."/>
            <person name="Jetten M.S.M."/>
            <person name="Mascher T."/>
            <person name="Medema M.H."/>
            <person name="Devos D.P."/>
            <person name="Kaster A.-K."/>
            <person name="Ovreas L."/>
            <person name="Rohde M."/>
            <person name="Galperin M.Y."/>
            <person name="Jogler C."/>
        </authorList>
    </citation>
    <scope>NUCLEOTIDE SEQUENCE [LARGE SCALE GENOMIC DNA]</scope>
    <source>
        <strain evidence="4 5">Poly59</strain>
    </source>
</reference>
<evidence type="ECO:0000313" key="5">
    <source>
        <dbReference type="Proteomes" id="UP000317977"/>
    </source>
</evidence>
<proteinExistence type="predicted"/>
<dbReference type="RefSeq" id="WP_146535599.1">
    <property type="nucleotide sequence ID" value="NZ_SJPX01000004.1"/>
</dbReference>
<name>A0A5C6ELP2_9BACT</name>
<accession>A0A5C6ELP2</accession>
<dbReference type="CDD" id="cd18809">
    <property type="entry name" value="SF1_C_RecD"/>
    <property type="match status" value="1"/>
</dbReference>
<dbReference type="Pfam" id="PF13538">
    <property type="entry name" value="UvrD_C_2"/>
    <property type="match status" value="1"/>
</dbReference>
<dbReference type="OrthoDB" id="9803432at2"/>
<evidence type="ECO:0000256" key="1">
    <source>
        <dbReference type="ARBA" id="ARBA00022741"/>
    </source>
</evidence>
<dbReference type="InterPro" id="IPR027417">
    <property type="entry name" value="P-loop_NTPase"/>
</dbReference>
<dbReference type="EC" id="3.1.11.5" evidence="4"/>
<dbReference type="InterPro" id="IPR027785">
    <property type="entry name" value="UvrD-like_helicase_C"/>
</dbReference>
<dbReference type="GO" id="GO:0008854">
    <property type="term" value="F:exodeoxyribonuclease V activity"/>
    <property type="evidence" value="ECO:0007669"/>
    <property type="project" value="UniProtKB-EC"/>
</dbReference>
<dbReference type="Gene3D" id="3.40.50.300">
    <property type="entry name" value="P-loop containing nucleotide triphosphate hydrolases"/>
    <property type="match status" value="2"/>
</dbReference>
<dbReference type="EMBL" id="SJPX01000004">
    <property type="protein sequence ID" value="TWU49324.1"/>
    <property type="molecule type" value="Genomic_DNA"/>
</dbReference>
<dbReference type="SUPFAM" id="SSF52540">
    <property type="entry name" value="P-loop containing nucleoside triphosphate hydrolases"/>
    <property type="match status" value="1"/>
</dbReference>
<keyword evidence="5" id="KW-1185">Reference proteome</keyword>
<dbReference type="CDD" id="cd17933">
    <property type="entry name" value="DEXSc_RecD-like"/>
    <property type="match status" value="1"/>
</dbReference>
<keyword evidence="2" id="KW-0067">ATP-binding</keyword>
<dbReference type="GO" id="GO:0003678">
    <property type="term" value="F:DNA helicase activity"/>
    <property type="evidence" value="ECO:0007669"/>
    <property type="project" value="UniProtKB-ARBA"/>
</dbReference>
<gene>
    <name evidence="4" type="primary">recD_2</name>
    <name evidence="4" type="ORF">Poly59_39380</name>
</gene>
<comment type="caution">
    <text evidence="4">The sequence shown here is derived from an EMBL/GenBank/DDBJ whole genome shotgun (WGS) entry which is preliminary data.</text>
</comment>